<sequence>MLREERPLTVDVWAICRNGDKLYLVELTKAGYPFHGSDILQFHGRQINTGLKGMTYVYDDETNSNPLEGWLGYENNILGRFPDQETATLVLYRALDARARYTALVEKAAEVFKTVTKLRESSFDDMVRSADALERDGCEVCLGFKGGVPGNENVIDGKVVCDYCTVEIMDARKGLMANLYGGSVPFMINSGTFGRCKHGHTRYMPCWRCGLWHPFKFLAHLIASVRT</sequence>
<accession>A0AB74UH18</accession>
<protein>
    <submittedName>
        <fullName evidence="1">Uncharacterized protein</fullName>
    </submittedName>
</protein>
<proteinExistence type="predicted"/>
<reference evidence="1" key="1">
    <citation type="submission" date="2024-10" db="EMBL/GenBank/DDBJ databases">
        <title>Genetic diversity among independent isolates of the Dolichocephalovirinae subfamily.</title>
        <authorList>
            <person name="Ely B."/>
            <person name="Thomas Q."/>
            <person name="Mohammadi T."/>
        </authorList>
    </citation>
    <scope>NUCLEOTIDE SEQUENCE</scope>
</reference>
<dbReference type="EMBL" id="PQ287320">
    <property type="protein sequence ID" value="XHV10754.1"/>
    <property type="molecule type" value="Genomic_DNA"/>
</dbReference>
<evidence type="ECO:0000313" key="1">
    <source>
        <dbReference type="EMBL" id="XHV10754.1"/>
    </source>
</evidence>
<name>A0AB74UH18_9VIRU</name>
<gene>
    <name evidence="1" type="ORF">BL57_282</name>
</gene>
<organism evidence="1">
    <name type="scientific">Caulobacter phage BL57</name>
    <dbReference type="NCBI Taxonomy" id="3348355"/>
    <lineage>
        <taxon>Viruses</taxon>
    </lineage>
</organism>